<dbReference type="Proteomes" id="UP000737171">
    <property type="component" value="Unassembled WGS sequence"/>
</dbReference>
<dbReference type="PROSITE" id="PS51892">
    <property type="entry name" value="SUBTILASE"/>
    <property type="match status" value="1"/>
</dbReference>
<feature type="active site" description="Charge relay system" evidence="5">
    <location>
        <position position="367"/>
    </location>
</feature>
<dbReference type="InterPro" id="IPR022398">
    <property type="entry name" value="Peptidase_S8_His-AS"/>
</dbReference>
<keyword evidence="2 5" id="KW-0645">Protease</keyword>
<dbReference type="InterPro" id="IPR015500">
    <property type="entry name" value="Peptidase_S8_subtilisin-rel"/>
</dbReference>
<dbReference type="InterPro" id="IPR013783">
    <property type="entry name" value="Ig-like_fold"/>
</dbReference>
<feature type="domain" description="Peptidase S8/S53" evidence="7">
    <location>
        <begin position="175"/>
        <end position="415"/>
    </location>
</feature>
<name>A0ABX2EP91_9BURK</name>
<evidence type="ECO:0000256" key="2">
    <source>
        <dbReference type="ARBA" id="ARBA00022670"/>
    </source>
</evidence>
<accession>A0ABX2EP91</accession>
<reference evidence="8 9" key="1">
    <citation type="submission" date="2020-05" db="EMBL/GenBank/DDBJ databases">
        <title>Aquincola sp. isolate from soil.</title>
        <authorList>
            <person name="Han J."/>
            <person name="Kim D.-U."/>
        </authorList>
    </citation>
    <scope>NUCLEOTIDE SEQUENCE [LARGE SCALE GENOMIC DNA]</scope>
    <source>
        <strain evidence="8 9">S2</strain>
    </source>
</reference>
<dbReference type="PROSITE" id="PS00137">
    <property type="entry name" value="SUBTILASE_HIS"/>
    <property type="match status" value="1"/>
</dbReference>
<keyword evidence="3 5" id="KW-0378">Hydrolase</keyword>
<dbReference type="EMBL" id="JABRWJ010000008">
    <property type="protein sequence ID" value="NRF70299.1"/>
    <property type="molecule type" value="Genomic_DNA"/>
</dbReference>
<dbReference type="PIRSF" id="PIRSF037901">
    <property type="entry name" value="Subtilisin_rel_Nmul_A1891"/>
    <property type="match status" value="1"/>
</dbReference>
<dbReference type="InterPro" id="IPR036852">
    <property type="entry name" value="Peptidase_S8/S53_dom_sf"/>
</dbReference>
<feature type="active site" description="Charge relay system" evidence="5">
    <location>
        <position position="215"/>
    </location>
</feature>
<dbReference type="Gene3D" id="2.60.40.10">
    <property type="entry name" value="Immunoglobulins"/>
    <property type="match status" value="2"/>
</dbReference>
<evidence type="ECO:0000256" key="5">
    <source>
        <dbReference type="PROSITE-ProRule" id="PRU01240"/>
    </source>
</evidence>
<dbReference type="PRINTS" id="PR00723">
    <property type="entry name" value="SUBTILISIN"/>
</dbReference>
<dbReference type="PANTHER" id="PTHR43806">
    <property type="entry name" value="PEPTIDASE S8"/>
    <property type="match status" value="1"/>
</dbReference>
<evidence type="ECO:0000256" key="1">
    <source>
        <dbReference type="ARBA" id="ARBA00011073"/>
    </source>
</evidence>
<evidence type="ECO:0000313" key="9">
    <source>
        <dbReference type="Proteomes" id="UP000737171"/>
    </source>
</evidence>
<gene>
    <name evidence="8" type="ORF">HLB44_25140</name>
</gene>
<dbReference type="Gene3D" id="3.40.50.200">
    <property type="entry name" value="Peptidase S8/S53 domain"/>
    <property type="match status" value="1"/>
</dbReference>
<dbReference type="PANTHER" id="PTHR43806:SF11">
    <property type="entry name" value="CEREVISIN-RELATED"/>
    <property type="match status" value="1"/>
</dbReference>
<evidence type="ECO:0000256" key="3">
    <source>
        <dbReference type="ARBA" id="ARBA00022801"/>
    </source>
</evidence>
<dbReference type="Pfam" id="PF00082">
    <property type="entry name" value="Peptidase_S8"/>
    <property type="match status" value="1"/>
</dbReference>
<dbReference type="PROSITE" id="PS00136">
    <property type="entry name" value="SUBTILASE_ASP"/>
    <property type="match status" value="1"/>
</dbReference>
<evidence type="ECO:0000256" key="6">
    <source>
        <dbReference type="RuleBase" id="RU003355"/>
    </source>
</evidence>
<keyword evidence="9" id="KW-1185">Reference proteome</keyword>
<dbReference type="InterPro" id="IPR000209">
    <property type="entry name" value="Peptidase_S8/S53_dom"/>
</dbReference>
<comment type="similarity">
    <text evidence="1 5 6">Belongs to the peptidase S8 family.</text>
</comment>
<evidence type="ECO:0000313" key="8">
    <source>
        <dbReference type="EMBL" id="NRF70299.1"/>
    </source>
</evidence>
<dbReference type="SUPFAM" id="SSF52743">
    <property type="entry name" value="Subtilisin-like"/>
    <property type="match status" value="1"/>
</dbReference>
<keyword evidence="4 5" id="KW-0720">Serine protease</keyword>
<dbReference type="PROSITE" id="PS00138">
    <property type="entry name" value="SUBTILASE_SER"/>
    <property type="match status" value="1"/>
</dbReference>
<dbReference type="InterPro" id="IPR023827">
    <property type="entry name" value="Peptidase_S8_Asp-AS"/>
</dbReference>
<organism evidence="8 9">
    <name type="scientific">Pseudaquabacterium terrae</name>
    <dbReference type="NCBI Taxonomy" id="2732868"/>
    <lineage>
        <taxon>Bacteria</taxon>
        <taxon>Pseudomonadati</taxon>
        <taxon>Pseudomonadota</taxon>
        <taxon>Betaproteobacteria</taxon>
        <taxon>Burkholderiales</taxon>
        <taxon>Sphaerotilaceae</taxon>
        <taxon>Pseudaquabacterium</taxon>
    </lineage>
</organism>
<comment type="caution">
    <text evidence="8">The sequence shown here is derived from an EMBL/GenBank/DDBJ whole genome shotgun (WGS) entry which is preliminary data.</text>
</comment>
<dbReference type="InterPro" id="IPR050131">
    <property type="entry name" value="Peptidase_S8_subtilisin-like"/>
</dbReference>
<sequence length="621" mass="62585">MLCRAVNGPATWPAFCSLQVIPLAKECLGPPRQGSNSVRTFSRPSPLPTLLAAALAALTLCGPATAQEATDWAKGRLLVMSRAGLSADDLDKAVKPHGGKARRIGNSDLHIVDLPAHASETAVQAQLKHHPHLKFAELDRKVSAAMAVNDPYTGSAWHLNKIGAPTAWDSSQGLGVTIAILDSGVSATHADLAANLVPGWNFIDNNNNTADVHGHGTAVAGAAAAATNNAVGVAAVAGRAKIMPVRIADANAYAYWSTVAQGLTWAADNGARVANISYVGVAGSLSVQNAAQYMKNKGGLVVVCAGNNNIAETIAPTTTMIPVSATDSNDAKSSFSSWGNFVALSAPGTGIWTTTRAGGYGAWNGTSFASPIVAGAAALAMAANPALTGSQVEALLYSSSVDLGAAGRDAVYGHGRLNVAAAVAAALATPAPDTTAPTIGIINPLASASVSGVVPVDVQASDNVGVTKVELRVNGSLVATDTSAPFAFSWNSATVSNGMKSLVATAYDAAGNSKASTALSVNVANAVVADTTPPVVTISNPVAGSRVLGNVQITLAASDNAGAAGITQKLYIDGTLKATGTGSSLSYTWNTRKVATGTHTLRAEARDAAGNTSSVTVSVSN</sequence>
<protein>
    <submittedName>
        <fullName evidence="8">S8 family serine peptidase</fullName>
    </submittedName>
</protein>
<evidence type="ECO:0000259" key="7">
    <source>
        <dbReference type="Pfam" id="PF00082"/>
    </source>
</evidence>
<dbReference type="InterPro" id="IPR023828">
    <property type="entry name" value="Peptidase_S8_Ser-AS"/>
</dbReference>
<dbReference type="Pfam" id="PF17957">
    <property type="entry name" value="Big_7"/>
    <property type="match status" value="2"/>
</dbReference>
<feature type="active site" description="Charge relay system" evidence="5">
    <location>
        <position position="182"/>
    </location>
</feature>
<evidence type="ECO:0000256" key="4">
    <source>
        <dbReference type="ARBA" id="ARBA00022825"/>
    </source>
</evidence>
<proteinExistence type="inferred from homology"/>
<dbReference type="InterPro" id="IPR017315">
    <property type="entry name" value="Pep_S8A_subtilisin_pbac-2"/>
</dbReference>